<proteinExistence type="predicted"/>
<dbReference type="RefSeq" id="XP_006817401.1">
    <property type="nucleotide sequence ID" value="XM_006817338.1"/>
</dbReference>
<dbReference type="InterPro" id="IPR001759">
    <property type="entry name" value="PTX_dom"/>
</dbReference>
<dbReference type="SUPFAM" id="SSF49899">
    <property type="entry name" value="Concanavalin A-like lectins/glucanases"/>
    <property type="match status" value="1"/>
</dbReference>
<name>A0ABM0MBL0_SACKO</name>
<keyword evidence="1" id="KW-1015">Disulfide bond</keyword>
<feature type="repeat" description="LDL-receptor class B" evidence="2">
    <location>
        <begin position="405"/>
        <end position="449"/>
    </location>
</feature>
<dbReference type="PANTHER" id="PTHR46513:SF13">
    <property type="entry name" value="EGF-LIKE DOMAIN-CONTAINING PROTEIN"/>
    <property type="match status" value="1"/>
</dbReference>
<dbReference type="Proteomes" id="UP000694865">
    <property type="component" value="Unplaced"/>
</dbReference>
<dbReference type="PROSITE" id="PS51828">
    <property type="entry name" value="PTX_2"/>
    <property type="match status" value="1"/>
</dbReference>
<dbReference type="InterPro" id="IPR050778">
    <property type="entry name" value="Cueball_EGF_LRP_Nidogen"/>
</dbReference>
<evidence type="ECO:0000256" key="1">
    <source>
        <dbReference type="ARBA" id="ARBA00023157"/>
    </source>
</evidence>
<dbReference type="GeneID" id="102804285"/>
<dbReference type="InterPro" id="IPR000033">
    <property type="entry name" value="LDLR_classB_rpt"/>
</dbReference>
<dbReference type="InterPro" id="IPR030476">
    <property type="entry name" value="Pentaxin_CS"/>
</dbReference>
<evidence type="ECO:0000256" key="2">
    <source>
        <dbReference type="PROSITE-ProRule" id="PRU00461"/>
    </source>
</evidence>
<keyword evidence="5" id="KW-1185">Reference proteome</keyword>
<dbReference type="Pfam" id="PF00058">
    <property type="entry name" value="Ldl_recept_b"/>
    <property type="match status" value="2"/>
</dbReference>
<reference evidence="6" key="1">
    <citation type="submission" date="2025-08" db="UniProtKB">
        <authorList>
            <consortium name="RefSeq"/>
        </authorList>
    </citation>
    <scope>IDENTIFICATION</scope>
    <source>
        <tissue evidence="6">Testes</tissue>
    </source>
</reference>
<dbReference type="SUPFAM" id="SSF63825">
    <property type="entry name" value="YWTD domain"/>
    <property type="match status" value="1"/>
</dbReference>
<dbReference type="PROSITE" id="PS51120">
    <property type="entry name" value="LDLRB"/>
    <property type="match status" value="2"/>
</dbReference>
<gene>
    <name evidence="6" type="primary">LOC102804285</name>
</gene>
<feature type="repeat" description="LDL-receptor class B" evidence="2">
    <location>
        <begin position="362"/>
        <end position="404"/>
    </location>
</feature>
<feature type="domain" description="Pentraxin (PTX)" evidence="4">
    <location>
        <begin position="38"/>
        <end position="238"/>
    </location>
</feature>
<dbReference type="Gene3D" id="2.120.10.30">
    <property type="entry name" value="TolB, C-terminal domain"/>
    <property type="match status" value="1"/>
</dbReference>
<comment type="caution">
    <text evidence="3">Lacks conserved residue(s) required for the propagation of feature annotation.</text>
</comment>
<dbReference type="InterPro" id="IPR011042">
    <property type="entry name" value="6-blade_b-propeller_TolB-like"/>
</dbReference>
<evidence type="ECO:0000313" key="6">
    <source>
        <dbReference type="RefSeq" id="XP_006817401.1"/>
    </source>
</evidence>
<organism evidence="5 6">
    <name type="scientific">Saccoglossus kowalevskii</name>
    <name type="common">Acorn worm</name>
    <dbReference type="NCBI Taxonomy" id="10224"/>
    <lineage>
        <taxon>Eukaryota</taxon>
        <taxon>Metazoa</taxon>
        <taxon>Hemichordata</taxon>
        <taxon>Enteropneusta</taxon>
        <taxon>Harrimaniidae</taxon>
        <taxon>Saccoglossus</taxon>
    </lineage>
</organism>
<evidence type="ECO:0000256" key="3">
    <source>
        <dbReference type="PROSITE-ProRule" id="PRU01172"/>
    </source>
</evidence>
<dbReference type="PRINTS" id="PR00895">
    <property type="entry name" value="PENTAXIN"/>
</dbReference>
<sequence length="553" mass="62170">MSSDFPSMRISAHLLTVGTLLMSTAWTIVLTQTTVSVKGKKVQFDRDSLAVLTETVSIPRLTSVSACMWMKTTHTGAWTVISYAVARRDDEIRLSGLSDATLKLKIKDSSPSVVDHQLNDGQWHHLCMSWWSINGEWLLSQDGEEIGSGFEHKTGLSIAPHGVFIIGQEQDTMGGNFTRFQAFVGELTDFNLWDYGLTLSDIATNLVDGCAHGSLFSWGRDLLAVFNAVDITDDEGISQCGNIYYDNPIGPLLLVADHLTTALPSLSDSDSRVIYYNYSGQALYDRARTSGPNVPYKAVHREFLHNSEKMVLGFDYMDLIFFWSDPGHKAIYVADWVNGQRSFVHTGTSTTVEGIAVDWLTKHVYWTDAEYNWIKVANYNGTNHRTLITTGLDKPAGIVCDPIKGYLYWCDWGNENKIERATLSGESRTVLVGSDVLGTPVGLTLDLRYNMLYWSDEQNKKIMRLNLNDATPDPQVVVHEPDSFGRIFSMDIDYEFGFFANDREHDVIHLVPFDTNMDVLQISNNYDPNGLVYFDEARQPIEDCKSLTVFQFQ</sequence>
<dbReference type="SMART" id="SM00159">
    <property type="entry name" value="PTX"/>
    <property type="match status" value="1"/>
</dbReference>
<evidence type="ECO:0000313" key="5">
    <source>
        <dbReference type="Proteomes" id="UP000694865"/>
    </source>
</evidence>
<dbReference type="Gene3D" id="2.60.120.200">
    <property type="match status" value="1"/>
</dbReference>
<evidence type="ECO:0000259" key="4">
    <source>
        <dbReference type="PROSITE" id="PS51828"/>
    </source>
</evidence>
<dbReference type="PANTHER" id="PTHR46513">
    <property type="entry name" value="VITELLOGENIN RECEPTOR-LIKE PROTEIN-RELATED-RELATED"/>
    <property type="match status" value="1"/>
</dbReference>
<dbReference type="Pfam" id="PF00354">
    <property type="entry name" value="Pentaxin"/>
    <property type="match status" value="1"/>
</dbReference>
<dbReference type="PROSITE" id="PS00289">
    <property type="entry name" value="PTX_1"/>
    <property type="match status" value="1"/>
</dbReference>
<dbReference type="SMART" id="SM00135">
    <property type="entry name" value="LY"/>
    <property type="match status" value="4"/>
</dbReference>
<protein>
    <submittedName>
        <fullName evidence="6">Uncharacterized protein LOC102804285</fullName>
    </submittedName>
</protein>
<accession>A0ABM0MBL0</accession>
<dbReference type="InterPro" id="IPR013320">
    <property type="entry name" value="ConA-like_dom_sf"/>
</dbReference>